<protein>
    <submittedName>
        <fullName evidence="1">Uncharacterized protein</fullName>
    </submittedName>
</protein>
<dbReference type="EMBL" id="MU863922">
    <property type="protein sequence ID" value="KAK4200220.1"/>
    <property type="molecule type" value="Genomic_DNA"/>
</dbReference>
<reference evidence="1" key="2">
    <citation type="submission" date="2023-05" db="EMBL/GenBank/DDBJ databases">
        <authorList>
            <consortium name="Lawrence Berkeley National Laboratory"/>
            <person name="Steindorff A."/>
            <person name="Hensen N."/>
            <person name="Bonometti L."/>
            <person name="Westerberg I."/>
            <person name="Brannstrom I.O."/>
            <person name="Guillou S."/>
            <person name="Cros-Aarteil S."/>
            <person name="Calhoun S."/>
            <person name="Haridas S."/>
            <person name="Kuo A."/>
            <person name="Mondo S."/>
            <person name="Pangilinan J."/>
            <person name="Riley R."/>
            <person name="Labutti K."/>
            <person name="Andreopoulos B."/>
            <person name="Lipzen A."/>
            <person name="Chen C."/>
            <person name="Yanf M."/>
            <person name="Daum C."/>
            <person name="Ng V."/>
            <person name="Clum A."/>
            <person name="Ohm R."/>
            <person name="Martin F."/>
            <person name="Silar P."/>
            <person name="Natvig D."/>
            <person name="Lalanne C."/>
            <person name="Gautier V."/>
            <person name="Ament-Velasquez S.L."/>
            <person name="Kruys A."/>
            <person name="Hutchinson M.I."/>
            <person name="Powell A.J."/>
            <person name="Barry K."/>
            <person name="Miller A.N."/>
            <person name="Grigoriev I.V."/>
            <person name="Debuchy R."/>
            <person name="Gladieux P."/>
            <person name="Thoren M.H."/>
            <person name="Johannesson H."/>
        </authorList>
    </citation>
    <scope>NUCLEOTIDE SEQUENCE</scope>
    <source>
        <strain evidence="1">CBS 315.58</strain>
    </source>
</reference>
<reference evidence="1" key="1">
    <citation type="journal article" date="2023" name="Mol. Phylogenet. Evol.">
        <title>Genome-scale phylogeny and comparative genomics of the fungal order Sordariales.</title>
        <authorList>
            <person name="Hensen N."/>
            <person name="Bonometti L."/>
            <person name="Westerberg I."/>
            <person name="Brannstrom I.O."/>
            <person name="Guillou S."/>
            <person name="Cros-Aarteil S."/>
            <person name="Calhoun S."/>
            <person name="Haridas S."/>
            <person name="Kuo A."/>
            <person name="Mondo S."/>
            <person name="Pangilinan J."/>
            <person name="Riley R."/>
            <person name="LaButti K."/>
            <person name="Andreopoulos B."/>
            <person name="Lipzen A."/>
            <person name="Chen C."/>
            <person name="Yan M."/>
            <person name="Daum C."/>
            <person name="Ng V."/>
            <person name="Clum A."/>
            <person name="Steindorff A."/>
            <person name="Ohm R.A."/>
            <person name="Martin F."/>
            <person name="Silar P."/>
            <person name="Natvig D.O."/>
            <person name="Lalanne C."/>
            <person name="Gautier V."/>
            <person name="Ament-Velasquez S.L."/>
            <person name="Kruys A."/>
            <person name="Hutchinson M.I."/>
            <person name="Powell A.J."/>
            <person name="Barry K."/>
            <person name="Miller A.N."/>
            <person name="Grigoriev I.V."/>
            <person name="Debuchy R."/>
            <person name="Gladieux P."/>
            <person name="Hiltunen Thoren M."/>
            <person name="Johannesson H."/>
        </authorList>
    </citation>
    <scope>NUCLEOTIDE SEQUENCE</scope>
    <source>
        <strain evidence="1">CBS 315.58</strain>
    </source>
</reference>
<keyword evidence="2" id="KW-1185">Reference proteome</keyword>
<proteinExistence type="predicted"/>
<dbReference type="AlphaFoldDB" id="A0AAN6XGK0"/>
<sequence>MSSFKTFAMIPQSILLILFDSYLIYAADFAVYIPTDVLRDIALSRLGWQWDVPPVLGMRAAQPTSRVRPWLVRESAMAILPCQARSWPSPALEQWLSLLRLKPSLRLISESLFPAGGMWGKMQFRQKVD</sequence>
<gene>
    <name evidence="1" type="ORF">QBC40DRAFT_280463</name>
</gene>
<organism evidence="1 2">
    <name type="scientific">Triangularia verruculosa</name>
    <dbReference type="NCBI Taxonomy" id="2587418"/>
    <lineage>
        <taxon>Eukaryota</taxon>
        <taxon>Fungi</taxon>
        <taxon>Dikarya</taxon>
        <taxon>Ascomycota</taxon>
        <taxon>Pezizomycotina</taxon>
        <taxon>Sordariomycetes</taxon>
        <taxon>Sordariomycetidae</taxon>
        <taxon>Sordariales</taxon>
        <taxon>Podosporaceae</taxon>
        <taxon>Triangularia</taxon>
    </lineage>
</organism>
<evidence type="ECO:0000313" key="1">
    <source>
        <dbReference type="EMBL" id="KAK4200220.1"/>
    </source>
</evidence>
<name>A0AAN6XGK0_9PEZI</name>
<evidence type="ECO:0000313" key="2">
    <source>
        <dbReference type="Proteomes" id="UP001303160"/>
    </source>
</evidence>
<accession>A0AAN6XGK0</accession>
<dbReference type="Proteomes" id="UP001303160">
    <property type="component" value="Unassembled WGS sequence"/>
</dbReference>
<comment type="caution">
    <text evidence="1">The sequence shown here is derived from an EMBL/GenBank/DDBJ whole genome shotgun (WGS) entry which is preliminary data.</text>
</comment>